<feature type="compositionally biased region" description="Polar residues" evidence="1">
    <location>
        <begin position="1"/>
        <end position="11"/>
    </location>
</feature>
<protein>
    <submittedName>
        <fullName evidence="2">Uncharacterized protein</fullName>
    </submittedName>
</protein>
<reference evidence="2" key="1">
    <citation type="journal article" date="2021" name="Proc. Natl. Acad. Sci. U.S.A.">
        <title>A Catalog of Tens of Thousands of Viruses from Human Metagenomes Reveals Hidden Associations with Chronic Diseases.</title>
        <authorList>
            <person name="Tisza M.J."/>
            <person name="Buck C.B."/>
        </authorList>
    </citation>
    <scope>NUCLEOTIDE SEQUENCE</scope>
    <source>
        <strain evidence="2">CtQyH19</strain>
    </source>
</reference>
<feature type="compositionally biased region" description="Basic and acidic residues" evidence="1">
    <location>
        <begin position="702"/>
        <end position="737"/>
    </location>
</feature>
<proteinExistence type="predicted"/>
<evidence type="ECO:0000256" key="1">
    <source>
        <dbReference type="SAM" id="MobiDB-lite"/>
    </source>
</evidence>
<feature type="region of interest" description="Disordered" evidence="1">
    <location>
        <begin position="1"/>
        <end position="23"/>
    </location>
</feature>
<name>A0A8S5UR37_9CAUD</name>
<feature type="compositionally biased region" description="Acidic residues" evidence="1">
    <location>
        <begin position="763"/>
        <end position="782"/>
    </location>
</feature>
<feature type="compositionally biased region" description="Basic and acidic residues" evidence="1">
    <location>
        <begin position="1611"/>
        <end position="1623"/>
    </location>
</feature>
<feature type="region of interest" description="Disordered" evidence="1">
    <location>
        <begin position="1611"/>
        <end position="1642"/>
    </location>
</feature>
<feature type="compositionally biased region" description="Polar residues" evidence="1">
    <location>
        <begin position="1527"/>
        <end position="1538"/>
    </location>
</feature>
<feature type="compositionally biased region" description="Polar residues" evidence="1">
    <location>
        <begin position="1495"/>
        <end position="1517"/>
    </location>
</feature>
<feature type="region of interest" description="Disordered" evidence="1">
    <location>
        <begin position="1495"/>
        <end position="1538"/>
    </location>
</feature>
<organism evidence="2">
    <name type="scientific">Podoviridae sp. ctQyH19</name>
    <dbReference type="NCBI Taxonomy" id="2825249"/>
    <lineage>
        <taxon>Viruses</taxon>
        <taxon>Duplodnaviria</taxon>
        <taxon>Heunggongvirae</taxon>
        <taxon>Uroviricota</taxon>
        <taxon>Caudoviricetes</taxon>
    </lineage>
</organism>
<sequence length="4320" mass="486998">MAQDNINQNGQGPKPKKNNPTQVSSLELAHNKAKKYLYGENKPYGSMYINSIAAPRQNYKKEGYGKAAKQGNWDNLVAPTSKEHKAFEQQSLKDIAVDTVAGYGVKFTSFLLRNFGDEDYVDMYNQLSSNYNDVTYGNWLTRIADSMNEYAEDNFKIYQHPEGDWLNPAFAGKFIQDLSSTMGMMAGEGLKQIALVYTTGGIGNALNLGIKGMRGLKIAISILSGMKQGLVNAHSNSRETYNNSKAIYASMGFSEAESERMARQAAGTDFKTQVGGLMALNALQSLAFMGKMKLNATARSTGIDLNFGVSGAFKSIGEKFFKNASPLKQKIGGFLISNIAEGLEEVSETTSSNYAIRKTAGLDYGANEFFGQDNATSFIQGVAGNLVLGGMMNAFHKGGNEKLAKRFNEFLEKSPDRIRESVDNVVRSQDKYTKTLQEYQANPTQAGKEKVLQERRKLQKAKQGILQSEIASALQYDYAIGDGTNTGYNVAVEKYQKLIQAIQSNDTETLQAFGIVDKDGNEKYKGIKEEMLKESAEYLDFADQYKKSVDHALDNYTENFEEANQIANAQIVYNYNKEAINEMQTKFNETLGLNEDYKSLSSSGKTQVKIDMEIKALKGLQNLSPSQQKRLDYLERQKEKLGEMSHEDTERFNRISSADLNNFQDAMTALVEDTNTVEEFREHAEKLKDKAYREELRKKQRDEALAKAKTKEEVEKATTAEERENDDEVKNKMKQAEASDYAESLAEGNTKENKPQEVVSEKSDDDVIEDNPLDNLSDEEKSEYESLANELSGEVSNNDDTLESILNAEDDFMAPKQIDFDKMPEDKKKNLIETVKGITDKLSQRGQNSFKDFINHMSEVVGKDKTDSSFLGLAKMYEQATGRQVTPMELNNVYKSVFSPETSVVDTLLEFSTDEDVNLKNEQTQEGLTETQGAVVGFTDTNKPIRESLVTGRKTVSHNPRAAYLGLEYKVEVDEQTGEIKRVDTNNLNNSEGNSQVLNPDIVMKGSELEVIIPQDYENQLVKNYKADGTTEVIPFKEWAKKNNVQEGSEEWNAKIPMSAQINGKHAFYIHDLDWFNTDNIGGDTVEKQIDNLNKARANADRIRKAVLSGDNKIVVTSRSFGSLNTLPKGKMIPLDEATGDTKIVVAANNADLQDGTSTAQSPVNAEVEDKRRGKYKLVNRTDKNPYTPGEVREIRQINTGESISLALKGNDITKGEKIDDISFNNVKMATLASIVINSQRYVDANKKSTDPAIIQRVKNAQAVVDNYANSNYGMTVEKAKSIANSLKSADIVHDLGSYIKMHTNVIGSESNLAEVLGNDSMNKQGTRMVYPDEQTYVMFNGTTLRVLNKADNKNNFETIVKNGRQVKVIKASGFNYKAPNLQGAKAVMSMFEGDNPKFRNAQFSVNKAFLGKNSPEMQIINESGTVVPYTGNKQGESTYEGYIKSVVKSDVLSHAITDGNGGTKYVTDVQPIIEFDLKSSFSENSLPTVERKTANQILNQPPIQNEVTTSADNKTNITEDSKDNSTDNIGENEQPTLSEDEVRELIMSGMNPDDIEKLVYPKTYAKKQQEKINSSTTEGNNNSNLITEEELRELISSGKSPEEIERIVAERSGKTESKEQPDNFKPVEPTPENNEKLGDEKVDEDIDDEGITTSESKVEKTTTQIIKEQIDEVINKNNIGKFLFSGFKIPEQENTDEFFAPAQFTEEMRKAFADTFSNQIDGLTILEQKELENALTISVLRKLKDKSNIKNKKFNVSAVQDIIKNVVEEELKRIKRVENLRMTYLHLNGFGGTLLEQAVAKKINRINNILNQQEKLTSLDSEKLGTVSQQVQKILGQDISEKANANVSLDEDIKNDIEETIEEEVVENIDEAGKESKEELENWQTDSLTKDSKTSFSTALKILLSDIKDIRDGVVTTNFMEMDKYVSPDVVYSHLQNKLIGLPSSFDLILDKLKEDSSNPISNQLYTKLANADKQLQNEILYKMGLVELKMYAVKIRDRQLSVIDENTNSDNYRMYNEWKNNFLNSKYVYKEDGKYFYNTADLGGIATELREIGDSQDSVEDKAKKLKSTLEKLGIFVSISNLENKLKGKVNIFRGNGDMNILIREINNAVSNSDGSLASSDIYKTASGVVNRLIESEIEIVGRTLGRGFKVDSKNIQDITRNTLAKTNTEEIRDVDSAYTAHLRTTPYAKNNFILDLLRDNEHLRKHWNISNLSVSALTIEGYKPQGDRITEMSEIDYAITEMGIFTNTVGNVSEKVGDTGTIPLRFATVFNFTNSDKDQLVMQHTPVMDLKYSENQFQSNFEIHDDGTISYKEDVIRFMTQQIFGAEFDRIVHSYQNDTNIMNYDFAAKRFLTLDAFNNTTNNQGVSIHDAIIALAEKGGDETAFSKLKEDFMESAGDILEDHLLQQASKNYAYDALSDETTGLWADAKLDKILPEKYLSSKFRIDESKPDEKRRQIQIANLDFVANNMLHKAMMSQLISGDLALFAPKAGKVLNKEDSKHLSSISDKYEKLRETNRILSEKGVFTDLAKATGENMLKRMAMQIAPGNTESNSFGGKYLQVFVNDVESKSSVIETYIENFYGKVSEEGKKLLSNIEGLENQIEQLSELDYSRNQDKIEDLEDKIGENIKALKKLYPEIAGYFEITGTDAQEYTTWKEHLESMYNQAKLSEEDKNRLNNIYEKLSNGEDIDSSEISFIMQPMKPLYAGPANEGINAVEGVNRFMYVKSSSFPLLPQLTRGLKLDKVRTALETLQDRQGKNVRMSYQSANKIGALTTGLKMDDFYNMDTEELHSKLAKSSLQLDRKYFKIQQETNYKTQKYLDKNSDDKVTMSTQMWKALMGNGVNQIEAKIFPNVFGEGTIEKLNETLFKDEPIKVEDGKLSGRDLDRLKFAVEKEYFDNKFHKFAKRLGIDENGNFSDRNKTIKALQQMLKEELSIRDYPENLSEAISLVQNLDGNFDFKTPLWAAENFTKLEPLIYSVISKQVMKAELPGNQLISTSSEGFEKTNYEKLDDNTKNGIIWLDNSRRGELRSTRNENGEIIESEVLLQSKFRVSTIKDGKLVTELIDFSKPPYLKEVDGVKVIDTSKIDPDLLSRFSLRIPVSSHQSGVMLKVVGFLPEASGDMIVVPKEHTQQLGEDYDIDKRFTYGNNYFVDSEGNIKKLNYDNIDEAIKTISERTGQDAYKLRKDFENQISENIMIDTYRSVFKTPDASIQRMISQVLSTDKAKESVKIIQERINENIKAKKESFSVFDSDYQRVNMETGASGKLGTAMYSSAIPFNFQLQRIGGLEVEPFKKLDFGGVVSQGKVGLLKALPAPGIDKLRSVADIFTEFQNSAVDNIKELIMYNRNENKHTMPSYIMLTMLGYDMVKLKDGREVHLPSLLMSQPIIRDYVKELQKSEGVTSKSEDALQKVLNKYAKDIMIWSEDAHDYIELESWNFLDYKPVTSDLTGDVLYSELKDGEVSTWTQHNQLSALRFMMQLNNEFSNLNDIRKIINKQDLGRDSFGVNKLENTLTDLLKESDPYIGKFMEASRQADGSISLNETNPLTSEANIVLNGLKVGGVVSNMITPNEFINDIQDTLNLSDYKVWQVVEQMKNFVLTSAQSKLFTGSVKNEINRLFYNSSENTALANYIKDLKYSGKYPNLFATELMMDLEFNGVTSDYNEPSSMSYRQNFSSKLTAKTKQEDFRHMLSDDETVLPDYNGNPMSPRKLAQEMITYAFLTSDPRNYRQYIPSDYLDLIGANDNIRQAGRSLFDYNGEDKEILDKFLDQLSLLDSQYVLPVKVEDMRDVKYEGDNKKIIEFEKETGFSYKFIYDGKNPRNVFKRKHYSEGDILYVKAGEVDGKPVYQKLDDIKKLPHTLFDFNGTGFKASIISKTPSEILEDKNTFRQLYEGKSVQEIMNEIANSDSKYSSLAEVLGRVSDNSLKLEFIEKPTSLNPGSYTRSTNSIKLNTAIELNNDPEATIMEEVLHAFTVEDLKKYGKTEEGKYIPNEDAPVHIKKLAGLYEIAKAHVDIDQDNLTHKHYMSKIEEFVAGVFIDPTFAEKLDNTKQNGKSLLEIFRKAIADLVRFLNKGTFSSEVKDSVYTIINEKIERLREDNKKVSRVKTGSRVIADYKGADMNGKAKSVILPNPSLTPKQNAIIRKGVAQIETLNGFARNKDGVLLGSDISVIDQFKDDITSEDIDTILENFFAGNTPLLTNTKEATREGSMEDGIIKLINSRLQQITKETGKPIVKYLVSERYDGKRLFYIDTNQFKRLTPNTPKATLDKKVVTRENVGFTLFQAGLIKDLSDIEFGKANTPKKLLSLLEEKGLLNKIC</sequence>
<feature type="region of interest" description="Disordered" evidence="1">
    <location>
        <begin position="702"/>
        <end position="783"/>
    </location>
</feature>
<feature type="compositionally biased region" description="Basic and acidic residues" evidence="1">
    <location>
        <begin position="749"/>
        <end position="762"/>
    </location>
</feature>
<evidence type="ECO:0000313" key="2">
    <source>
        <dbReference type="EMBL" id="DAF96874.1"/>
    </source>
</evidence>
<dbReference type="EMBL" id="BK016121">
    <property type="protein sequence ID" value="DAF96874.1"/>
    <property type="molecule type" value="Genomic_DNA"/>
</dbReference>
<accession>A0A8S5UR37</accession>